<accession>A0A3L9Y5E7</accession>
<keyword evidence="3" id="KW-1185">Reference proteome</keyword>
<gene>
    <name evidence="2" type="ORF">D9R08_15600</name>
</gene>
<proteinExistence type="predicted"/>
<name>A0A3L9Y5E7_9RHOB</name>
<dbReference type="InterPro" id="IPR029024">
    <property type="entry name" value="TerB-like"/>
</dbReference>
<comment type="caution">
    <text evidence="2">The sequence shown here is derived from an EMBL/GenBank/DDBJ whole genome shotgun (WGS) entry which is preliminary data.</text>
</comment>
<sequence>MNSNDANAHRSPNVTDDTSLSAQDALVAVMVAVSVSDETIRTAELVTIEELVNHLPVFADYDTDRMKRVSQTVFDLFEEEDGLDALFGLIKNALPDRLFETAYALACDVAAADGLLRQTELEFLMEIRYQLDIDRLHAAAIERGARARHMVL</sequence>
<dbReference type="InterPro" id="IPR007791">
    <property type="entry name" value="DjlA_N"/>
</dbReference>
<dbReference type="SUPFAM" id="SSF158682">
    <property type="entry name" value="TerB-like"/>
    <property type="match status" value="1"/>
</dbReference>
<dbReference type="Proteomes" id="UP000281343">
    <property type="component" value="Unassembled WGS sequence"/>
</dbReference>
<dbReference type="CDD" id="cd07176">
    <property type="entry name" value="terB"/>
    <property type="match status" value="1"/>
</dbReference>
<dbReference type="Gene3D" id="1.10.3680.10">
    <property type="entry name" value="TerB-like"/>
    <property type="match status" value="1"/>
</dbReference>
<organism evidence="2 3">
    <name type="scientific">Rhodophyticola porphyridii</name>
    <dbReference type="NCBI Taxonomy" id="1852017"/>
    <lineage>
        <taxon>Bacteria</taxon>
        <taxon>Pseudomonadati</taxon>
        <taxon>Pseudomonadota</taxon>
        <taxon>Alphaproteobacteria</taxon>
        <taxon>Rhodobacterales</taxon>
        <taxon>Roseobacteraceae</taxon>
        <taxon>Rhodophyticola</taxon>
    </lineage>
</organism>
<protein>
    <submittedName>
        <fullName evidence="2">2-dehydro-3-deoxyphosphooctonate aldolase</fullName>
    </submittedName>
</protein>
<dbReference type="AlphaFoldDB" id="A0A3L9Y5E7"/>
<dbReference type="EMBL" id="RCNT01000008">
    <property type="protein sequence ID" value="RMA41346.1"/>
    <property type="molecule type" value="Genomic_DNA"/>
</dbReference>
<dbReference type="OrthoDB" id="8448017at2"/>
<evidence type="ECO:0000259" key="1">
    <source>
        <dbReference type="Pfam" id="PF05099"/>
    </source>
</evidence>
<reference evidence="2 3" key="1">
    <citation type="submission" date="2018-10" db="EMBL/GenBank/DDBJ databases">
        <authorList>
            <person name="Jung H.S."/>
            <person name="Jeon C.O."/>
        </authorList>
    </citation>
    <scope>NUCLEOTIDE SEQUENCE [LARGE SCALE GENOMIC DNA]</scope>
    <source>
        <strain evidence="2 3">MA-7-27</strain>
    </source>
</reference>
<dbReference type="Pfam" id="PF05099">
    <property type="entry name" value="TerB"/>
    <property type="match status" value="1"/>
</dbReference>
<feature type="domain" description="Co-chaperone DjlA N-terminal" evidence="1">
    <location>
        <begin position="23"/>
        <end position="137"/>
    </location>
</feature>
<evidence type="ECO:0000313" key="2">
    <source>
        <dbReference type="EMBL" id="RMA41346.1"/>
    </source>
</evidence>
<evidence type="ECO:0000313" key="3">
    <source>
        <dbReference type="Proteomes" id="UP000281343"/>
    </source>
</evidence>